<dbReference type="EMBL" id="JAGVWC010000006">
    <property type="protein sequence ID" value="MBS3061095.1"/>
    <property type="molecule type" value="Genomic_DNA"/>
</dbReference>
<dbReference type="Gene3D" id="3.20.20.140">
    <property type="entry name" value="Metal-dependent hydrolases"/>
    <property type="match status" value="1"/>
</dbReference>
<dbReference type="AlphaFoldDB" id="A0A8T4LCH8"/>
<name>A0A8T4LCH8_9ARCH</name>
<proteinExistence type="predicted"/>
<dbReference type="CDD" id="cd19067">
    <property type="entry name" value="PfuEndoQ-like"/>
    <property type="match status" value="1"/>
</dbReference>
<dbReference type="PANTHER" id="PTHR40084:SF1">
    <property type="entry name" value="PHOSPHOTRANSFERASE"/>
    <property type="match status" value="1"/>
</dbReference>
<dbReference type="SUPFAM" id="SSF89550">
    <property type="entry name" value="PHP domain-like"/>
    <property type="match status" value="1"/>
</dbReference>
<evidence type="ECO:0000313" key="2">
    <source>
        <dbReference type="Proteomes" id="UP000675968"/>
    </source>
</evidence>
<reference evidence="1" key="1">
    <citation type="submission" date="2021-03" db="EMBL/GenBank/DDBJ databases">
        <authorList>
            <person name="Jaffe A."/>
        </authorList>
    </citation>
    <scope>NUCLEOTIDE SEQUENCE</scope>
    <source>
        <strain evidence="1">RIFCSPLOWO2_01_FULL_AR10_48_17</strain>
    </source>
</reference>
<dbReference type="InterPro" id="IPR016195">
    <property type="entry name" value="Pol/histidinol_Pase-like"/>
</dbReference>
<comment type="caution">
    <text evidence="1">The sequence shown here is derived from an EMBL/GenBank/DDBJ whole genome shotgun (WGS) entry which is preliminary data.</text>
</comment>
<protein>
    <submittedName>
        <fullName evidence="1">Phosphotransferase</fullName>
    </submittedName>
</protein>
<reference evidence="1" key="2">
    <citation type="submission" date="2021-05" db="EMBL/GenBank/DDBJ databases">
        <title>Protein family content uncovers lineage relationships and bacterial pathway maintenance mechanisms in DPANN archaea.</title>
        <authorList>
            <person name="Castelle C.J."/>
            <person name="Meheust R."/>
            <person name="Jaffe A.L."/>
            <person name="Seitz K."/>
            <person name="Gong X."/>
            <person name="Baker B.J."/>
            <person name="Banfield J.F."/>
        </authorList>
    </citation>
    <scope>NUCLEOTIDE SEQUENCE</scope>
    <source>
        <strain evidence="1">RIFCSPLOWO2_01_FULL_AR10_48_17</strain>
    </source>
</reference>
<gene>
    <name evidence="1" type="ORF">J4215_00770</name>
</gene>
<sequence>MKSFDCDLQLHGPYAGGVSKYLSIPLLAEQSRLKGLEILVTGDIQHQKWFEHVNAHLIENQNGVYMDKDEKTFFIIGTEVEDHHRIHHLIYLPDLTAAAEFREKVKPFGILDCSMCGRPKLRQSPEQLSQIVSDVGGFMGPGHSFTPYTGLFSRYDSVAEAYGDQAKKIPFLELGLSADTDMADTILSNHQYAFLSSSDAHSAWPHRLGREWNRIRLKEPSFKELETAVWDRSGERIEFNAGLNPREGKYHATACNLCYTQYPLRDAIESFKMKCPACGGDIKRGVADRIKMLSDTPTGKHPSFRPPYKHQLPLAEIIQLALFAKSPMTKNVQSKWRDYIDVYKDEINVLIDAPESELIETNPEIGNKIKAFRNGLVYYTPGGGGKYGEPHLFDSQKEMDQFVLEAGKRSREKNKFSGQKSLKGF</sequence>
<dbReference type="Proteomes" id="UP000675968">
    <property type="component" value="Unassembled WGS sequence"/>
</dbReference>
<accession>A0A8T4LCH8</accession>
<dbReference type="PANTHER" id="PTHR40084">
    <property type="entry name" value="PHOSPHOHYDROLASE, PHP FAMILY"/>
    <property type="match status" value="1"/>
</dbReference>
<organism evidence="1 2">
    <name type="scientific">Candidatus Iainarchaeum sp</name>
    <dbReference type="NCBI Taxonomy" id="3101447"/>
    <lineage>
        <taxon>Archaea</taxon>
        <taxon>Candidatus Iainarchaeota</taxon>
        <taxon>Candidatus Iainarchaeia</taxon>
        <taxon>Candidatus Iainarchaeales</taxon>
        <taxon>Candidatus Iainarchaeaceae</taxon>
        <taxon>Candidatus Iainarchaeum</taxon>
    </lineage>
</organism>
<evidence type="ECO:0000313" key="1">
    <source>
        <dbReference type="EMBL" id="MBS3061095.1"/>
    </source>
</evidence>